<reference evidence="2" key="1">
    <citation type="submission" date="2021-01" db="EMBL/GenBank/DDBJ databases">
        <authorList>
            <person name="Corre E."/>
            <person name="Pelletier E."/>
            <person name="Niang G."/>
            <person name="Scheremetjew M."/>
            <person name="Finn R."/>
            <person name="Kale V."/>
            <person name="Holt S."/>
            <person name="Cochrane G."/>
            <person name="Meng A."/>
            <person name="Brown T."/>
            <person name="Cohen L."/>
        </authorList>
    </citation>
    <scope>NUCLEOTIDE SEQUENCE</scope>
    <source>
        <strain evidence="2">CCMP3105</strain>
    </source>
</reference>
<feature type="region of interest" description="Disordered" evidence="1">
    <location>
        <begin position="32"/>
        <end position="55"/>
    </location>
</feature>
<sequence>MMPLLRPRLGVLAVPVASRQRLLLSCGFASASSRGASAGSRSATGAEESPWVEVKDPAGSGRTYWWNRTTNQTTPLGAARPDLPQTILDRAKAFKDDVARQLHARNRGGRIIIGDGGYCVGGGGGDAGGGGSG</sequence>
<protein>
    <submittedName>
        <fullName evidence="2">Uncharacterized protein</fullName>
    </submittedName>
</protein>
<dbReference type="CDD" id="cd00201">
    <property type="entry name" value="WW"/>
    <property type="match status" value="1"/>
</dbReference>
<dbReference type="EMBL" id="HBNR01085010">
    <property type="protein sequence ID" value="CAE4662659.1"/>
    <property type="molecule type" value="Transcribed_RNA"/>
</dbReference>
<accession>A0A7S4T1D2</accession>
<proteinExistence type="predicted"/>
<feature type="compositionally biased region" description="Low complexity" evidence="1">
    <location>
        <begin position="32"/>
        <end position="46"/>
    </location>
</feature>
<organism evidence="2">
    <name type="scientific">Alexandrium monilatum</name>
    <dbReference type="NCBI Taxonomy" id="311494"/>
    <lineage>
        <taxon>Eukaryota</taxon>
        <taxon>Sar</taxon>
        <taxon>Alveolata</taxon>
        <taxon>Dinophyceae</taxon>
        <taxon>Gonyaulacales</taxon>
        <taxon>Pyrocystaceae</taxon>
        <taxon>Alexandrium</taxon>
    </lineage>
</organism>
<gene>
    <name evidence="2" type="ORF">AMON00008_LOCUS60852</name>
</gene>
<dbReference type="InterPro" id="IPR001202">
    <property type="entry name" value="WW_dom"/>
</dbReference>
<name>A0A7S4T1D2_9DINO</name>
<dbReference type="Gene3D" id="2.20.70.10">
    <property type="match status" value="1"/>
</dbReference>
<evidence type="ECO:0000313" key="2">
    <source>
        <dbReference type="EMBL" id="CAE4662659.1"/>
    </source>
</evidence>
<evidence type="ECO:0000256" key="1">
    <source>
        <dbReference type="SAM" id="MobiDB-lite"/>
    </source>
</evidence>
<dbReference type="AlphaFoldDB" id="A0A7S4T1D2"/>